<keyword evidence="3 4" id="KW-0975">Bacterial flagellum</keyword>
<evidence type="ECO:0000256" key="4">
    <source>
        <dbReference type="HAMAP-Rule" id="MF_00724"/>
    </source>
</evidence>
<comment type="caution">
    <text evidence="6">The sequence shown here is derived from an EMBL/GenBank/DDBJ whole genome shotgun (WGS) entry which is preliminary data.</text>
</comment>
<organism evidence="6 7">
    <name type="scientific">Bacillus suaedaesalsae</name>
    <dbReference type="NCBI Taxonomy" id="2810349"/>
    <lineage>
        <taxon>Bacteria</taxon>
        <taxon>Bacillati</taxon>
        <taxon>Bacillota</taxon>
        <taxon>Bacilli</taxon>
        <taxon>Bacillales</taxon>
        <taxon>Bacillaceae</taxon>
        <taxon>Bacillus</taxon>
    </lineage>
</organism>
<dbReference type="NCBIfam" id="TIGR00205">
    <property type="entry name" value="fliE"/>
    <property type="match status" value="1"/>
</dbReference>
<keyword evidence="6" id="KW-0282">Flagellum</keyword>
<dbReference type="PANTHER" id="PTHR34653:SF1">
    <property type="entry name" value="FLAGELLAR HOOK-BASAL BODY COMPLEX PROTEIN FLIE"/>
    <property type="match status" value="1"/>
</dbReference>
<name>A0ABS2DJ07_9BACI</name>
<dbReference type="RefSeq" id="WP_204203797.1">
    <property type="nucleotide sequence ID" value="NZ_JAFELM010000031.1"/>
</dbReference>
<sequence length="99" mass="10880">MINSVSNSLKVLPTTTETVKIAPAESQKKFASFLADSINKVNETAIQSDVATEKLAAGEKIDLHEVMIASQKASITLQTTLEIRNKVIEAYQEVMRMQV</sequence>
<evidence type="ECO:0000256" key="2">
    <source>
        <dbReference type="ARBA" id="ARBA00009272"/>
    </source>
</evidence>
<keyword evidence="6" id="KW-0966">Cell projection</keyword>
<proteinExistence type="inferred from homology"/>
<evidence type="ECO:0000256" key="1">
    <source>
        <dbReference type="ARBA" id="ARBA00004117"/>
    </source>
</evidence>
<dbReference type="InterPro" id="IPR001624">
    <property type="entry name" value="FliE"/>
</dbReference>
<dbReference type="PRINTS" id="PR01006">
    <property type="entry name" value="FLGHOOKFLIE"/>
</dbReference>
<accession>A0ABS2DJ07</accession>
<gene>
    <name evidence="4 6" type="primary">fliE</name>
    <name evidence="6" type="ORF">JR050_12340</name>
</gene>
<keyword evidence="7" id="KW-1185">Reference proteome</keyword>
<dbReference type="PANTHER" id="PTHR34653">
    <property type="match status" value="1"/>
</dbReference>
<dbReference type="HAMAP" id="MF_00724">
    <property type="entry name" value="FliE"/>
    <property type="match status" value="1"/>
</dbReference>
<protein>
    <recommendedName>
        <fullName evidence="4 5">Flagellar hook-basal body complex protein FliE</fullName>
    </recommendedName>
</protein>
<comment type="similarity">
    <text evidence="2 4">Belongs to the FliE family.</text>
</comment>
<evidence type="ECO:0000313" key="7">
    <source>
        <dbReference type="Proteomes" id="UP001518925"/>
    </source>
</evidence>
<evidence type="ECO:0000256" key="5">
    <source>
        <dbReference type="NCBIfam" id="TIGR00205"/>
    </source>
</evidence>
<reference evidence="6 7" key="1">
    <citation type="submission" date="2021-02" db="EMBL/GenBank/DDBJ databases">
        <title>Bacillus sp. RD4P76, an endophyte from a halophyte.</title>
        <authorList>
            <person name="Sun J.-Q."/>
        </authorList>
    </citation>
    <scope>NUCLEOTIDE SEQUENCE [LARGE SCALE GENOMIC DNA]</scope>
    <source>
        <strain evidence="6 7">RD4P76</strain>
    </source>
</reference>
<dbReference type="Pfam" id="PF02049">
    <property type="entry name" value="FliE"/>
    <property type="match status" value="1"/>
</dbReference>
<keyword evidence="6" id="KW-0969">Cilium</keyword>
<dbReference type="Proteomes" id="UP001518925">
    <property type="component" value="Unassembled WGS sequence"/>
</dbReference>
<evidence type="ECO:0000313" key="6">
    <source>
        <dbReference type="EMBL" id="MBM6618449.1"/>
    </source>
</evidence>
<dbReference type="EMBL" id="JAFELM010000031">
    <property type="protein sequence ID" value="MBM6618449.1"/>
    <property type="molecule type" value="Genomic_DNA"/>
</dbReference>
<evidence type="ECO:0000256" key="3">
    <source>
        <dbReference type="ARBA" id="ARBA00023143"/>
    </source>
</evidence>
<comment type="subcellular location">
    <subcellularLocation>
        <location evidence="1 4">Bacterial flagellum basal body</location>
    </subcellularLocation>
</comment>